<dbReference type="InterPro" id="IPR025392">
    <property type="entry name" value="DUF4124"/>
</dbReference>
<protein>
    <submittedName>
        <fullName evidence="3">DUF4124 domain-containing protein</fullName>
    </submittedName>
</protein>
<dbReference type="Pfam" id="PF13511">
    <property type="entry name" value="DUF4124"/>
    <property type="match status" value="1"/>
</dbReference>
<evidence type="ECO:0000256" key="1">
    <source>
        <dbReference type="SAM" id="Coils"/>
    </source>
</evidence>
<gene>
    <name evidence="3" type="ORF">N4J17_03120</name>
</gene>
<feature type="domain" description="DUF4124" evidence="2">
    <location>
        <begin position="22"/>
        <end position="58"/>
    </location>
</feature>
<keyword evidence="4" id="KW-1185">Reference proteome</keyword>
<feature type="coiled-coil region" evidence="1">
    <location>
        <begin position="171"/>
        <end position="198"/>
    </location>
</feature>
<reference evidence="3 4" key="1">
    <citation type="submission" date="2022-09" db="EMBL/GenBank/DDBJ databases">
        <authorList>
            <person name="Giprobiosintez L."/>
        </authorList>
    </citation>
    <scope>NUCLEOTIDE SEQUENCE [LARGE SCALE GENOMIC DNA]</scope>
    <source>
        <strain evidence="4">VKPM-B-12549 (GBS-15)</strain>
    </source>
</reference>
<evidence type="ECO:0000259" key="2">
    <source>
        <dbReference type="Pfam" id="PF13511"/>
    </source>
</evidence>
<accession>A0ABZ2F894</accession>
<dbReference type="EMBL" id="CP104311">
    <property type="protein sequence ID" value="WWF02620.1"/>
    <property type="molecule type" value="Genomic_DNA"/>
</dbReference>
<evidence type="ECO:0000313" key="4">
    <source>
        <dbReference type="Proteomes" id="UP001359308"/>
    </source>
</evidence>
<keyword evidence="1" id="KW-0175">Coiled coil</keyword>
<proteinExistence type="predicted"/>
<name>A0ABZ2F894_METCP</name>
<organism evidence="3 4">
    <name type="scientific">Methylococcus capsulatus</name>
    <dbReference type="NCBI Taxonomy" id="414"/>
    <lineage>
        <taxon>Bacteria</taxon>
        <taxon>Pseudomonadati</taxon>
        <taxon>Pseudomonadota</taxon>
        <taxon>Gammaproteobacteria</taxon>
        <taxon>Methylococcales</taxon>
        <taxon>Methylococcaceae</taxon>
        <taxon>Methylococcus</taxon>
    </lineage>
</organism>
<dbReference type="Proteomes" id="UP001359308">
    <property type="component" value="Chromosome"/>
</dbReference>
<dbReference type="RefSeq" id="WP_338457630.1">
    <property type="nucleotide sequence ID" value="NZ_CP104311.1"/>
</dbReference>
<sequence>MPSFACIGAAFPAWARALGIILLALPRAVPAATYKWLDEEGRVHYSDSIPPEHSQQKHARLDGQGRLVEIIEGAKSPATIERERALRHLRAETARLVEEQRKLDDALLRTYASEEDMRLALNDHLTQSDASINLLEKYRARHADVLRTQEKHAADMERQGLAVTAQVLKAMEDERRRIADYKDKIRVLEDKKRVIAARFGRDIERLRSLKAEQARSGRGALGEVFASDDGNGVLSAVACSSDAICAKVWALGRGYVLSKADTPLAIDTERLVYTSVPLADREIALTLARIAGPEEETVFLDIRCRQSSLGRELCASSRVQDIRAGFRARVEVEMGAVP</sequence>
<evidence type="ECO:0000313" key="3">
    <source>
        <dbReference type="EMBL" id="WWF02620.1"/>
    </source>
</evidence>